<dbReference type="OrthoDB" id="790967at2"/>
<protein>
    <recommendedName>
        <fullName evidence="3">Lipoprotein</fullName>
    </recommendedName>
</protein>
<reference evidence="1 2" key="1">
    <citation type="journal article" date="2013" name="J. Microbiol.">
        <title>Mucilaginibacter ginsenosidivorax sp. nov., with ginsenoside converting activity isolated from sediment.</title>
        <authorList>
            <person name="Kim J.K."/>
            <person name="Choi T.E."/>
            <person name="Liu Q.M."/>
            <person name="Park H.Y."/>
            <person name="Yi T.H."/>
            <person name="Yoon M.H."/>
            <person name="Kim S.C."/>
            <person name="Im W.T."/>
        </authorList>
    </citation>
    <scope>NUCLEOTIDE SEQUENCE [LARGE SCALE GENOMIC DNA]</scope>
    <source>
        <strain evidence="1 2">KHI28</strain>
    </source>
</reference>
<dbReference type="EMBL" id="CP042437">
    <property type="protein sequence ID" value="QEC77411.1"/>
    <property type="molecule type" value="Genomic_DNA"/>
</dbReference>
<dbReference type="AlphaFoldDB" id="A0A5B8W156"/>
<name>A0A5B8W156_9SPHI</name>
<dbReference type="KEGG" id="mgk:FSB76_16190"/>
<dbReference type="RefSeq" id="WP_147055075.1">
    <property type="nucleotide sequence ID" value="NZ_CP042437.1"/>
</dbReference>
<keyword evidence="2" id="KW-1185">Reference proteome</keyword>
<gene>
    <name evidence="1" type="ORF">FSB76_16190</name>
</gene>
<evidence type="ECO:0008006" key="3">
    <source>
        <dbReference type="Google" id="ProtNLM"/>
    </source>
</evidence>
<organism evidence="1 2">
    <name type="scientific">Mucilaginibacter ginsenosidivorax</name>
    <dbReference type="NCBI Taxonomy" id="862126"/>
    <lineage>
        <taxon>Bacteria</taxon>
        <taxon>Pseudomonadati</taxon>
        <taxon>Bacteroidota</taxon>
        <taxon>Sphingobacteriia</taxon>
        <taxon>Sphingobacteriales</taxon>
        <taxon>Sphingobacteriaceae</taxon>
        <taxon>Mucilaginibacter</taxon>
    </lineage>
</organism>
<evidence type="ECO:0000313" key="2">
    <source>
        <dbReference type="Proteomes" id="UP000321362"/>
    </source>
</evidence>
<accession>A0A5B8W156</accession>
<dbReference type="Proteomes" id="UP000321362">
    <property type="component" value="Chromosome"/>
</dbReference>
<dbReference type="PROSITE" id="PS51257">
    <property type="entry name" value="PROKAR_LIPOPROTEIN"/>
    <property type="match status" value="1"/>
</dbReference>
<proteinExistence type="predicted"/>
<sequence>MKYLYLLFCLFILSCGHPKRHYTLSELRHRRDWIEEYSLKHKNAMVVFAKVPGKTQLIKVVNDKWPDETEYAYNVLKDSSNNVILIYSSPVSESGDWNVEHNHYFDPEGNTFLFERHASAFNDCLANDEVAYETVKKYFDSDFNLLEKTDNLVDKKGKHLNKSECSIDFAIQDATIYPNAESCMRAHNIIF</sequence>
<evidence type="ECO:0000313" key="1">
    <source>
        <dbReference type="EMBL" id="QEC77411.1"/>
    </source>
</evidence>